<protein>
    <submittedName>
        <fullName evidence="1">Uncharacterized protein</fullName>
    </submittedName>
</protein>
<evidence type="ECO:0000313" key="1">
    <source>
        <dbReference type="EMBL" id="CCA64339.1"/>
    </source>
</evidence>
<dbReference type="AlphaFoldDB" id="H1ZXT5"/>
<reference evidence="1" key="2">
    <citation type="submission" date="2012-01" db="EMBL/GenBank/DDBJ databases">
        <title>New insights into the fitness-associated mechanisms of ExPECs revealed by the genotypic and phenotypic characterization of large plasmids of APEC 7122 (O78:K80:H9).</title>
        <authorList>
            <person name="Mellata M."/>
            <person name="Maddux J."/>
            <person name="Nam T."/>
            <person name="Thomson N."/>
            <person name="Hauser H."/>
            <person name="Stevens N.P."/>
            <person name="Mukhopadhyay S."/>
            <person name="Nickerson C."/>
            <person name="Sarker S."/>
            <person name="Crabbe A."/>
            <person name="Curtis III R."/>
        </authorList>
    </citation>
    <scope>NUCLEOTIDE SEQUENCE [LARGE SCALE GENOMIC DNA]</scope>
    <source>
        <strain evidence="1">APEC strain 7122</strain>
        <plasmid evidence="1">pChi7122-3</plasmid>
    </source>
</reference>
<keyword evidence="1" id="KW-0614">Plasmid</keyword>
<reference evidence="1" key="1">
    <citation type="submission" date="2011-04" db="EMBL/GenBank/DDBJ databases">
        <authorList>
            <person name="Aslett M."/>
        </authorList>
    </citation>
    <scope>NUCLEOTIDE SEQUENCE [LARGE SCALE GENOMIC DNA]</scope>
    <source>
        <strain evidence="1">APEC strain 7122</strain>
        <plasmid evidence="1">pChi7122-3</plasmid>
    </source>
</reference>
<organism evidence="1">
    <name type="scientific">Escherichia coli</name>
    <dbReference type="NCBI Taxonomy" id="562"/>
    <lineage>
        <taxon>Bacteria</taxon>
        <taxon>Pseudomonadati</taxon>
        <taxon>Pseudomonadota</taxon>
        <taxon>Gammaproteobacteria</taxon>
        <taxon>Enterobacterales</taxon>
        <taxon>Enterobacteriaceae</taxon>
        <taxon>Escherichia</taxon>
    </lineage>
</organism>
<accession>H1ZXT5</accession>
<proteinExistence type="predicted"/>
<name>H1ZXT5_ECOLX</name>
<geneLocation type="plasmid" evidence="1">
    <name>pChi7122-3</name>
</geneLocation>
<dbReference type="EMBL" id="FR851304">
    <property type="protein sequence ID" value="CCA64339.1"/>
    <property type="molecule type" value="Genomic_DNA"/>
</dbReference>
<gene>
    <name evidence="1" type="ORF">MM3_008</name>
</gene>
<sequence length="26" mass="2930">MARKKHTSIIILIKTLFPPSLGGFLF</sequence>